<dbReference type="EMBL" id="MVHE01000123">
    <property type="protein sequence ID" value="ORA08846.1"/>
    <property type="molecule type" value="Genomic_DNA"/>
</dbReference>
<gene>
    <name evidence="1" type="ORF">BST12_28115</name>
</gene>
<evidence type="ECO:0000313" key="1">
    <source>
        <dbReference type="EMBL" id="ORA08846.1"/>
    </source>
</evidence>
<accession>A0A1W9Z7T1</accession>
<protein>
    <submittedName>
        <fullName evidence="1">Uncharacterized protein</fullName>
    </submittedName>
</protein>
<keyword evidence="2" id="KW-1185">Reference proteome</keyword>
<proteinExistence type="predicted"/>
<organism evidence="1 2">
    <name type="scientific">Mycobacterium angelicum</name>
    <dbReference type="NCBI Taxonomy" id="470074"/>
    <lineage>
        <taxon>Bacteria</taxon>
        <taxon>Bacillati</taxon>
        <taxon>Actinomycetota</taxon>
        <taxon>Actinomycetes</taxon>
        <taxon>Mycobacteriales</taxon>
        <taxon>Mycobacteriaceae</taxon>
        <taxon>Mycobacterium</taxon>
    </lineage>
</organism>
<evidence type="ECO:0000313" key="2">
    <source>
        <dbReference type="Proteomes" id="UP000192284"/>
    </source>
</evidence>
<dbReference type="AlphaFoldDB" id="A0A1W9Z7T1"/>
<sequence>MTVDAAGGVDSNGLVGPVGFTAVQGPILNSPNEGRYPDCAPLTCLSGYRHILVIPKVRSRLLPLVSPRFAVGAAAPHARAPLTHGDVGKTDL</sequence>
<name>A0A1W9Z7T1_MYCAN</name>
<reference evidence="1 2" key="1">
    <citation type="submission" date="2017-02" db="EMBL/GenBank/DDBJ databases">
        <title>The new phylogeny of genus Mycobacterium.</title>
        <authorList>
            <person name="Tortoli E."/>
            <person name="Trovato A."/>
            <person name="Cirillo D.M."/>
        </authorList>
    </citation>
    <scope>NUCLEOTIDE SEQUENCE [LARGE SCALE GENOMIC DNA]</scope>
    <source>
        <strain evidence="1 2">DSM 45057</strain>
    </source>
</reference>
<dbReference type="Proteomes" id="UP000192284">
    <property type="component" value="Unassembled WGS sequence"/>
</dbReference>
<comment type="caution">
    <text evidence="1">The sequence shown here is derived from an EMBL/GenBank/DDBJ whole genome shotgun (WGS) entry which is preliminary data.</text>
</comment>